<dbReference type="AlphaFoldDB" id="A0A8J2NV34"/>
<dbReference type="EMBL" id="CAJVCH010079502">
    <property type="protein sequence ID" value="CAG7721443.1"/>
    <property type="molecule type" value="Genomic_DNA"/>
</dbReference>
<reference evidence="2" key="1">
    <citation type="submission" date="2021-06" db="EMBL/GenBank/DDBJ databases">
        <authorList>
            <person name="Hodson N. C."/>
            <person name="Mongue J. A."/>
            <person name="Jaron S. K."/>
        </authorList>
    </citation>
    <scope>NUCLEOTIDE SEQUENCE</scope>
</reference>
<feature type="compositionally biased region" description="Acidic residues" evidence="1">
    <location>
        <begin position="12"/>
        <end position="22"/>
    </location>
</feature>
<evidence type="ECO:0000313" key="2">
    <source>
        <dbReference type="EMBL" id="CAG7721443.1"/>
    </source>
</evidence>
<proteinExistence type="predicted"/>
<sequence length="78" mass="8496">FIPGRYQPNLSETEDSNETGGDDEQHFSSSPVHPAKTDVADSHQLSLADFANSPQYETIIIDGDDEEHIPANASIQTP</sequence>
<dbReference type="Proteomes" id="UP000708208">
    <property type="component" value="Unassembled WGS sequence"/>
</dbReference>
<feature type="region of interest" description="Disordered" evidence="1">
    <location>
        <begin position="1"/>
        <end position="41"/>
    </location>
</feature>
<evidence type="ECO:0000256" key="1">
    <source>
        <dbReference type="SAM" id="MobiDB-lite"/>
    </source>
</evidence>
<feature type="non-terminal residue" evidence="2">
    <location>
        <position position="1"/>
    </location>
</feature>
<organism evidence="2 3">
    <name type="scientific">Allacma fusca</name>
    <dbReference type="NCBI Taxonomy" id="39272"/>
    <lineage>
        <taxon>Eukaryota</taxon>
        <taxon>Metazoa</taxon>
        <taxon>Ecdysozoa</taxon>
        <taxon>Arthropoda</taxon>
        <taxon>Hexapoda</taxon>
        <taxon>Collembola</taxon>
        <taxon>Symphypleona</taxon>
        <taxon>Sminthuridae</taxon>
        <taxon>Allacma</taxon>
    </lineage>
</organism>
<accession>A0A8J2NV34</accession>
<protein>
    <submittedName>
        <fullName evidence="2">Uncharacterized protein</fullName>
    </submittedName>
</protein>
<gene>
    <name evidence="2" type="ORF">AFUS01_LOCUS10658</name>
</gene>
<name>A0A8J2NV34_9HEXA</name>
<feature type="non-terminal residue" evidence="2">
    <location>
        <position position="78"/>
    </location>
</feature>
<keyword evidence="3" id="KW-1185">Reference proteome</keyword>
<evidence type="ECO:0000313" key="3">
    <source>
        <dbReference type="Proteomes" id="UP000708208"/>
    </source>
</evidence>
<comment type="caution">
    <text evidence="2">The sequence shown here is derived from an EMBL/GenBank/DDBJ whole genome shotgun (WGS) entry which is preliminary data.</text>
</comment>